<comment type="caution">
    <text evidence="7">The sequence shown here is derived from an EMBL/GenBank/DDBJ whole genome shotgun (WGS) entry which is preliminary data.</text>
</comment>
<organism evidence="7 8">
    <name type="scientific">Endocarpon pusillum</name>
    <dbReference type="NCBI Taxonomy" id="364733"/>
    <lineage>
        <taxon>Eukaryota</taxon>
        <taxon>Fungi</taxon>
        <taxon>Dikarya</taxon>
        <taxon>Ascomycota</taxon>
        <taxon>Pezizomycotina</taxon>
        <taxon>Eurotiomycetes</taxon>
        <taxon>Chaetothyriomycetidae</taxon>
        <taxon>Verrucariales</taxon>
        <taxon>Verrucariaceae</taxon>
        <taxon>Endocarpon</taxon>
    </lineage>
</organism>
<keyword evidence="8" id="KW-1185">Reference proteome</keyword>
<evidence type="ECO:0000313" key="8">
    <source>
        <dbReference type="Proteomes" id="UP000606974"/>
    </source>
</evidence>
<dbReference type="GO" id="GO:0000981">
    <property type="term" value="F:DNA-binding transcription factor activity, RNA polymerase II-specific"/>
    <property type="evidence" value="ECO:0007669"/>
    <property type="project" value="InterPro"/>
</dbReference>
<protein>
    <recommendedName>
        <fullName evidence="6">Zn(2)-C6 fungal-type domain-containing protein</fullName>
    </recommendedName>
</protein>
<dbReference type="GO" id="GO:0008270">
    <property type="term" value="F:zinc ion binding"/>
    <property type="evidence" value="ECO:0007669"/>
    <property type="project" value="InterPro"/>
</dbReference>
<dbReference type="SUPFAM" id="SSF57701">
    <property type="entry name" value="Zn2/Cys6 DNA-binding domain"/>
    <property type="match status" value="1"/>
</dbReference>
<dbReference type="EMBL" id="JAACFV010000006">
    <property type="protein sequence ID" value="KAF7513297.1"/>
    <property type="molecule type" value="Genomic_DNA"/>
</dbReference>
<name>A0A8H7E8L8_9EURO</name>
<dbReference type="OrthoDB" id="4330117at2759"/>
<proteinExistence type="predicted"/>
<accession>A0A8H7E8L8</accession>
<evidence type="ECO:0000256" key="4">
    <source>
        <dbReference type="ARBA" id="ARBA00023242"/>
    </source>
</evidence>
<reference evidence="7" key="1">
    <citation type="submission" date="2020-02" db="EMBL/GenBank/DDBJ databases">
        <authorList>
            <person name="Palmer J.M."/>
        </authorList>
    </citation>
    <scope>NUCLEOTIDE SEQUENCE</scope>
    <source>
        <strain evidence="7">EPUS1.4</strain>
        <tissue evidence="7">Thallus</tissue>
    </source>
</reference>
<dbReference type="Pfam" id="PF00172">
    <property type="entry name" value="Zn_clus"/>
    <property type="match status" value="1"/>
</dbReference>
<sequence length="442" mass="49055">MPVTANRGTSPTKKRRAACDKCHASKVKCPGGGPPCQRCAENCHSCNYSLTTRIGKPPGSRNKKTLERLRRASQVNAEKDCVNASMGSGLDAHCEHGESNSSRDAICAYSPQTPQTLQPISPRIEQPSFSSSPCSSPPLAHDLLDDNDAFIDKDDISALWSSDMEVSNLDSLGTGDFSMLWTGTGEDNWSALSLTNTHQLPLGFADCDPQSSIFPSRLSETSRPLSLNDVVARLGEGLNSTAVAKQQNAGRTPISCQCLRKYSDVVSQLQTIEERQRPIQLDTLLTCVNIVLATIDSRLQCSQCPHDERVFMQLIIIFQTMLAWTKVHCRPASNICPEVRMVLGCHELTWDECSFMKTRLLARVLKKTIAALSGMMVRAEHFTRNRQEIQAQSQRGTDFRYFRQFTSSLIYSFHSLSKGLSLRQEPSRDRQSERIGGGFMEE</sequence>
<keyword evidence="4" id="KW-0539">Nucleus</keyword>
<dbReference type="Proteomes" id="UP000606974">
    <property type="component" value="Unassembled WGS sequence"/>
</dbReference>
<gene>
    <name evidence="7" type="ORF">GJ744_009718</name>
</gene>
<keyword evidence="3" id="KW-0804">Transcription</keyword>
<evidence type="ECO:0000256" key="1">
    <source>
        <dbReference type="ARBA" id="ARBA00023015"/>
    </source>
</evidence>
<feature type="compositionally biased region" description="Low complexity" evidence="5">
    <location>
        <begin position="127"/>
        <end position="136"/>
    </location>
</feature>
<evidence type="ECO:0000313" key="7">
    <source>
        <dbReference type="EMBL" id="KAF7513297.1"/>
    </source>
</evidence>
<evidence type="ECO:0000259" key="6">
    <source>
        <dbReference type="PROSITE" id="PS50048"/>
    </source>
</evidence>
<dbReference type="InterPro" id="IPR036864">
    <property type="entry name" value="Zn2-C6_fun-type_DNA-bd_sf"/>
</dbReference>
<evidence type="ECO:0000256" key="3">
    <source>
        <dbReference type="ARBA" id="ARBA00023163"/>
    </source>
</evidence>
<dbReference type="SMART" id="SM00066">
    <property type="entry name" value="GAL4"/>
    <property type="match status" value="1"/>
</dbReference>
<evidence type="ECO:0000256" key="5">
    <source>
        <dbReference type="SAM" id="MobiDB-lite"/>
    </source>
</evidence>
<dbReference type="Gene3D" id="4.10.240.10">
    <property type="entry name" value="Zn(2)-C6 fungal-type DNA-binding domain"/>
    <property type="match status" value="1"/>
</dbReference>
<evidence type="ECO:0000256" key="2">
    <source>
        <dbReference type="ARBA" id="ARBA00023125"/>
    </source>
</evidence>
<keyword evidence="1" id="KW-0805">Transcription regulation</keyword>
<dbReference type="PROSITE" id="PS00463">
    <property type="entry name" value="ZN2_CY6_FUNGAL_1"/>
    <property type="match status" value="1"/>
</dbReference>
<dbReference type="CDD" id="cd00067">
    <property type="entry name" value="GAL4"/>
    <property type="match status" value="1"/>
</dbReference>
<dbReference type="PROSITE" id="PS50048">
    <property type="entry name" value="ZN2_CY6_FUNGAL_2"/>
    <property type="match status" value="1"/>
</dbReference>
<dbReference type="GO" id="GO:0003677">
    <property type="term" value="F:DNA binding"/>
    <property type="evidence" value="ECO:0007669"/>
    <property type="project" value="UniProtKB-KW"/>
</dbReference>
<dbReference type="AlphaFoldDB" id="A0A8H7E8L8"/>
<dbReference type="InterPro" id="IPR001138">
    <property type="entry name" value="Zn2Cys6_DnaBD"/>
</dbReference>
<feature type="domain" description="Zn(2)-C6 fungal-type" evidence="6">
    <location>
        <begin position="18"/>
        <end position="48"/>
    </location>
</feature>
<feature type="region of interest" description="Disordered" evidence="5">
    <location>
        <begin position="116"/>
        <end position="136"/>
    </location>
</feature>
<keyword evidence="2" id="KW-0238">DNA-binding</keyword>